<name>A0A1F7RR46_9BACT</name>
<evidence type="ECO:0000259" key="5">
    <source>
        <dbReference type="PROSITE" id="PS50893"/>
    </source>
</evidence>
<protein>
    <recommendedName>
        <fullName evidence="5">ABC transporter domain-containing protein</fullName>
    </recommendedName>
</protein>
<proteinExistence type="inferred from homology"/>
<comment type="caution">
    <text evidence="6">The sequence shown here is derived from an EMBL/GenBank/DDBJ whole genome shotgun (WGS) entry which is preliminary data.</text>
</comment>
<dbReference type="Pfam" id="PF00005">
    <property type="entry name" value="ABC_tran"/>
    <property type="match status" value="1"/>
</dbReference>
<dbReference type="Proteomes" id="UP000178435">
    <property type="component" value="Unassembled WGS sequence"/>
</dbReference>
<comment type="similarity">
    <text evidence="1">Belongs to the ABC transporter superfamily.</text>
</comment>
<evidence type="ECO:0000313" key="7">
    <source>
        <dbReference type="Proteomes" id="UP000178435"/>
    </source>
</evidence>
<dbReference type="SUPFAM" id="SSF52540">
    <property type="entry name" value="P-loop containing nucleoside triphosphate hydrolases"/>
    <property type="match status" value="1"/>
</dbReference>
<reference evidence="6 7" key="1">
    <citation type="journal article" date="2016" name="Nat. Commun.">
        <title>Thousands of microbial genomes shed light on interconnected biogeochemical processes in an aquifer system.</title>
        <authorList>
            <person name="Anantharaman K."/>
            <person name="Brown C.T."/>
            <person name="Hug L.A."/>
            <person name="Sharon I."/>
            <person name="Castelle C.J."/>
            <person name="Probst A.J."/>
            <person name="Thomas B.C."/>
            <person name="Singh A."/>
            <person name="Wilkins M.J."/>
            <person name="Karaoz U."/>
            <person name="Brodie E.L."/>
            <person name="Williams K.H."/>
            <person name="Hubbard S.S."/>
            <person name="Banfield J.F."/>
        </authorList>
    </citation>
    <scope>NUCLEOTIDE SEQUENCE [LARGE SCALE GENOMIC DNA]</scope>
</reference>
<dbReference type="InterPro" id="IPR027417">
    <property type="entry name" value="P-loop_NTPase"/>
</dbReference>
<dbReference type="Gene3D" id="3.40.50.300">
    <property type="entry name" value="P-loop containing nucleotide triphosphate hydrolases"/>
    <property type="match status" value="1"/>
</dbReference>
<evidence type="ECO:0000256" key="4">
    <source>
        <dbReference type="ARBA" id="ARBA00022840"/>
    </source>
</evidence>
<dbReference type="PANTHER" id="PTHR46743:SF2">
    <property type="entry name" value="TEICHOIC ACIDS EXPORT ATP-BINDING PROTEIN TAGH"/>
    <property type="match status" value="1"/>
</dbReference>
<dbReference type="InterPro" id="IPR003593">
    <property type="entry name" value="AAA+_ATPase"/>
</dbReference>
<keyword evidence="3" id="KW-0547">Nucleotide-binding</keyword>
<dbReference type="AlphaFoldDB" id="A0A1F7RR46"/>
<dbReference type="GO" id="GO:0005524">
    <property type="term" value="F:ATP binding"/>
    <property type="evidence" value="ECO:0007669"/>
    <property type="project" value="UniProtKB-KW"/>
</dbReference>
<dbReference type="EMBL" id="MGDF01000165">
    <property type="protein sequence ID" value="OGL44003.1"/>
    <property type="molecule type" value="Genomic_DNA"/>
</dbReference>
<dbReference type="InterPro" id="IPR015860">
    <property type="entry name" value="ABC_transpr_TagH-like"/>
</dbReference>
<dbReference type="PROSITE" id="PS50893">
    <property type="entry name" value="ABC_TRANSPORTER_2"/>
    <property type="match status" value="1"/>
</dbReference>
<feature type="domain" description="ABC transporter" evidence="5">
    <location>
        <begin position="39"/>
        <end position="258"/>
    </location>
</feature>
<dbReference type="InterPro" id="IPR029439">
    <property type="entry name" value="Wzt_C"/>
</dbReference>
<dbReference type="Pfam" id="PF14524">
    <property type="entry name" value="Wzt_C"/>
    <property type="match status" value="1"/>
</dbReference>
<sequence length="429" mass="47447">MPDIAIKFDNISKRYEKGSSTIRESIAKLFRGSKDQNYLTHENPASRSNAFWALKDVNFEVKKGNTLGIIGPNGAGKSTILKLLAGITEPTTGKITINGKIGVLIELGAGFHPEFTGRENIYLNGAIMGMSKKEINEKFAAIVDFAELQEFIDTPVKHYSSGMYVRLGFSIAAHLEPDILLIDEVLAVGDARFVQKCLRKLEEFKEKRVTTIFVSHDMNSIKKNCRQVILLDKGEIIDAGEPKEIVDVYNALTFEKIASDIKGEKSFSSKEIASRRVSGKSQQYGSLQAEIIDVTIIKDNGICSEVINSGESTEIKITALFYEDISDILVGITIRNRIGVDVYMTNTGWKGVEIPKVQKNTKLEVTFAQKMSLVPGEYTITAAVSQSTPNGIKRLDWVSDYLSFEVFASEKMSGICNLDSRVSVKTADK</sequence>
<dbReference type="CDD" id="cd03220">
    <property type="entry name" value="ABC_KpsT_Wzt"/>
    <property type="match status" value="1"/>
</dbReference>
<dbReference type="PANTHER" id="PTHR46743">
    <property type="entry name" value="TEICHOIC ACIDS EXPORT ATP-BINDING PROTEIN TAGH"/>
    <property type="match status" value="1"/>
</dbReference>
<dbReference type="GO" id="GO:0016020">
    <property type="term" value="C:membrane"/>
    <property type="evidence" value="ECO:0007669"/>
    <property type="project" value="InterPro"/>
</dbReference>
<accession>A0A1F7RR46</accession>
<dbReference type="InterPro" id="IPR050683">
    <property type="entry name" value="Bact_Polysacc_Export_ATP-bd"/>
</dbReference>
<evidence type="ECO:0000256" key="1">
    <source>
        <dbReference type="ARBA" id="ARBA00005417"/>
    </source>
</evidence>
<dbReference type="InterPro" id="IPR003439">
    <property type="entry name" value="ABC_transporter-like_ATP-bd"/>
</dbReference>
<evidence type="ECO:0000313" key="6">
    <source>
        <dbReference type="EMBL" id="OGL44003.1"/>
    </source>
</evidence>
<evidence type="ECO:0000256" key="2">
    <source>
        <dbReference type="ARBA" id="ARBA00022448"/>
    </source>
</evidence>
<organism evidence="6 7">
    <name type="scientific">Candidatus Schekmanbacteria bacterium RBG_16_38_11</name>
    <dbReference type="NCBI Taxonomy" id="1817880"/>
    <lineage>
        <taxon>Bacteria</taxon>
        <taxon>Candidatus Schekmaniibacteriota</taxon>
    </lineage>
</organism>
<evidence type="ECO:0000256" key="3">
    <source>
        <dbReference type="ARBA" id="ARBA00022741"/>
    </source>
</evidence>
<dbReference type="SMART" id="SM00382">
    <property type="entry name" value="AAA"/>
    <property type="match status" value="1"/>
</dbReference>
<dbReference type="GO" id="GO:0140359">
    <property type="term" value="F:ABC-type transporter activity"/>
    <property type="evidence" value="ECO:0007669"/>
    <property type="project" value="InterPro"/>
</dbReference>
<keyword evidence="2" id="KW-0813">Transport</keyword>
<keyword evidence="4" id="KW-0067">ATP-binding</keyword>
<gene>
    <name evidence="6" type="ORF">A2149_02980</name>
</gene>
<dbReference type="Gene3D" id="2.70.50.60">
    <property type="entry name" value="abc- transporter (atp binding component) like domain"/>
    <property type="match status" value="1"/>
</dbReference>
<dbReference type="GO" id="GO:0016887">
    <property type="term" value="F:ATP hydrolysis activity"/>
    <property type="evidence" value="ECO:0007669"/>
    <property type="project" value="InterPro"/>
</dbReference>
<dbReference type="CDD" id="cd10147">
    <property type="entry name" value="Wzt_C-like"/>
    <property type="match status" value="1"/>
</dbReference>